<dbReference type="InterPro" id="IPR013785">
    <property type="entry name" value="Aldolase_TIM"/>
</dbReference>
<comment type="pathway">
    <text evidence="1 8">Amino-acid biosynthesis; L-tryptophan biosynthesis; L-tryptophan from chorismate: step 5/5.</text>
</comment>
<evidence type="ECO:0000256" key="2">
    <source>
        <dbReference type="ARBA" id="ARBA00011270"/>
    </source>
</evidence>
<dbReference type="RefSeq" id="WP_200260077.1">
    <property type="nucleotide sequence ID" value="NZ_NRSH01000115.1"/>
</dbReference>
<organism evidence="10 11">
    <name type="scientific">Halorhodospira neutriphila</name>
    <dbReference type="NCBI Taxonomy" id="168379"/>
    <lineage>
        <taxon>Bacteria</taxon>
        <taxon>Pseudomonadati</taxon>
        <taxon>Pseudomonadota</taxon>
        <taxon>Gammaproteobacteria</taxon>
        <taxon>Chromatiales</taxon>
        <taxon>Ectothiorhodospiraceae</taxon>
        <taxon>Halorhodospira</taxon>
    </lineage>
</organism>
<dbReference type="CDD" id="cd04724">
    <property type="entry name" value="Tryptophan_synthase_alpha"/>
    <property type="match status" value="1"/>
</dbReference>
<dbReference type="NCBIfam" id="TIGR00262">
    <property type="entry name" value="trpA"/>
    <property type="match status" value="1"/>
</dbReference>
<dbReference type="PANTHER" id="PTHR43406">
    <property type="entry name" value="TRYPTOPHAN SYNTHASE, ALPHA CHAIN"/>
    <property type="match status" value="1"/>
</dbReference>
<feature type="active site" description="Proton acceptor" evidence="8">
    <location>
        <position position="49"/>
    </location>
</feature>
<evidence type="ECO:0000256" key="1">
    <source>
        <dbReference type="ARBA" id="ARBA00004733"/>
    </source>
</evidence>
<dbReference type="PROSITE" id="PS00167">
    <property type="entry name" value="TRP_SYNTHASE_ALPHA"/>
    <property type="match status" value="1"/>
</dbReference>
<evidence type="ECO:0000256" key="7">
    <source>
        <dbReference type="ARBA" id="ARBA00049047"/>
    </source>
</evidence>
<dbReference type="EC" id="4.2.1.20" evidence="8"/>
<feature type="active site" description="Proton acceptor" evidence="8">
    <location>
        <position position="60"/>
    </location>
</feature>
<keyword evidence="5 8" id="KW-0057">Aromatic amino acid biosynthesis</keyword>
<keyword evidence="11" id="KW-1185">Reference proteome</keyword>
<keyword evidence="6 8" id="KW-0456">Lyase</keyword>
<dbReference type="Gene3D" id="3.20.20.70">
    <property type="entry name" value="Aldolase class I"/>
    <property type="match status" value="1"/>
</dbReference>
<evidence type="ECO:0000313" key="10">
    <source>
        <dbReference type="EMBL" id="MBK1727225.1"/>
    </source>
</evidence>
<dbReference type="Pfam" id="PF00290">
    <property type="entry name" value="Trp_syntA"/>
    <property type="match status" value="1"/>
</dbReference>
<reference evidence="10 11" key="1">
    <citation type="journal article" date="2020" name="Microorganisms">
        <title>Osmotic Adaptation and Compatible Solute Biosynthesis of Phototrophic Bacteria as Revealed from Genome Analyses.</title>
        <authorList>
            <person name="Imhoff J.F."/>
            <person name="Rahn T."/>
            <person name="Kunzel S."/>
            <person name="Keller A."/>
            <person name="Neulinger S.C."/>
        </authorList>
    </citation>
    <scope>NUCLEOTIDE SEQUENCE [LARGE SCALE GENOMIC DNA]</scope>
    <source>
        <strain evidence="10 11">DSM 15116</strain>
    </source>
</reference>
<evidence type="ECO:0000256" key="5">
    <source>
        <dbReference type="ARBA" id="ARBA00023141"/>
    </source>
</evidence>
<dbReference type="InterPro" id="IPR018204">
    <property type="entry name" value="Trp_synthase_alpha_AS"/>
</dbReference>
<sequence length="273" mass="27557">MSRIAERFRSCRAAGRTALVPYITGGDPAPGRTVELMHALVAGGADILELGVPFSDPMADGPVIQAACGRALAAGTTPEQLLEAVRRFRADDPGTPVILMGYANSLEAAGYRAFVERAAAAGVDGLLTVDLPPEEAGELAPAAAEHGVDLIYLVAPNTSAARLERVCAGASGFIYAVALKGVTGAGSLDAGAVAGQVAAIREATDLPIAVGFGVRDPESAATLAPVADAVVVGSALVRLIGEHGDAPGLAERLRDAVGALRRAMDQTQAEGGS</sequence>
<dbReference type="HAMAP" id="MF_00131">
    <property type="entry name" value="Trp_synth_alpha"/>
    <property type="match status" value="1"/>
</dbReference>
<evidence type="ECO:0000256" key="3">
    <source>
        <dbReference type="ARBA" id="ARBA00022605"/>
    </source>
</evidence>
<comment type="subunit">
    <text evidence="2 8">Tetramer of two alpha and two beta chains.</text>
</comment>
<evidence type="ECO:0000256" key="8">
    <source>
        <dbReference type="HAMAP-Rule" id="MF_00131"/>
    </source>
</evidence>
<proteinExistence type="inferred from homology"/>
<keyword evidence="4 8" id="KW-0822">Tryptophan biosynthesis</keyword>
<comment type="function">
    <text evidence="8">The alpha subunit is responsible for the aldol cleavage of indoleglycerol phosphate to indole and glyceraldehyde 3-phosphate.</text>
</comment>
<evidence type="ECO:0000256" key="9">
    <source>
        <dbReference type="RuleBase" id="RU003662"/>
    </source>
</evidence>
<keyword evidence="3 8" id="KW-0028">Amino-acid biosynthesis</keyword>
<dbReference type="PANTHER" id="PTHR43406:SF1">
    <property type="entry name" value="TRYPTOPHAN SYNTHASE ALPHA CHAIN, CHLOROPLASTIC"/>
    <property type="match status" value="1"/>
</dbReference>
<name>A0ABS1E9C4_9GAMM</name>
<accession>A0ABS1E9C4</accession>
<dbReference type="SUPFAM" id="SSF51366">
    <property type="entry name" value="Ribulose-phoshate binding barrel"/>
    <property type="match status" value="1"/>
</dbReference>
<dbReference type="Proteomes" id="UP000738126">
    <property type="component" value="Unassembled WGS sequence"/>
</dbReference>
<dbReference type="InterPro" id="IPR011060">
    <property type="entry name" value="RibuloseP-bd_barrel"/>
</dbReference>
<evidence type="ECO:0000256" key="4">
    <source>
        <dbReference type="ARBA" id="ARBA00022822"/>
    </source>
</evidence>
<comment type="caution">
    <text evidence="10">The sequence shown here is derived from an EMBL/GenBank/DDBJ whole genome shotgun (WGS) entry which is preliminary data.</text>
</comment>
<evidence type="ECO:0000256" key="6">
    <source>
        <dbReference type="ARBA" id="ARBA00023239"/>
    </source>
</evidence>
<gene>
    <name evidence="8" type="primary">trpA</name>
    <name evidence="10" type="ORF">CKO13_09390</name>
</gene>
<dbReference type="InterPro" id="IPR002028">
    <property type="entry name" value="Trp_synthase_suA"/>
</dbReference>
<evidence type="ECO:0000313" key="11">
    <source>
        <dbReference type="Proteomes" id="UP000738126"/>
    </source>
</evidence>
<protein>
    <recommendedName>
        <fullName evidence="8">Tryptophan synthase alpha chain</fullName>
        <ecNumber evidence="8">4.2.1.20</ecNumber>
    </recommendedName>
</protein>
<comment type="similarity">
    <text evidence="8 9">Belongs to the TrpA family.</text>
</comment>
<comment type="catalytic activity">
    <reaction evidence="7 8">
        <text>(1S,2R)-1-C-(indol-3-yl)glycerol 3-phosphate + L-serine = D-glyceraldehyde 3-phosphate + L-tryptophan + H2O</text>
        <dbReference type="Rhea" id="RHEA:10532"/>
        <dbReference type="ChEBI" id="CHEBI:15377"/>
        <dbReference type="ChEBI" id="CHEBI:33384"/>
        <dbReference type="ChEBI" id="CHEBI:57912"/>
        <dbReference type="ChEBI" id="CHEBI:58866"/>
        <dbReference type="ChEBI" id="CHEBI:59776"/>
        <dbReference type="EC" id="4.2.1.20"/>
    </reaction>
</comment>
<dbReference type="EMBL" id="NRSH01000115">
    <property type="protein sequence ID" value="MBK1727225.1"/>
    <property type="molecule type" value="Genomic_DNA"/>
</dbReference>